<dbReference type="EMBL" id="LC009436">
    <property type="protein sequence ID" value="BAR94686.1"/>
    <property type="molecule type" value="Genomic_DNA"/>
</dbReference>
<proteinExistence type="predicted"/>
<sequence>MFSSPLQGAMNNSHREKFVLACILPRVKQTSSVGQLRKFEEWSQLFIRVIPLWSLFLYFFFCPQRVQWKVFIDKNLYSHASSLESSKLPLSASSVNLRNELVQEPYLSLSRTLFLHLDQSFPERNSYAFLAELYSVQYSVRSKFQRLVFFQDEEAASEAEIRVKWAHKTWAHGDIFSPKILLAWYAPSGLLRPTHPKFLSAFVCYCPLHLIG</sequence>
<dbReference type="AlphaFoldDB" id="A0A0H5AY25"/>
<accession>A0A0H5AY25</accession>
<geneLocation type="mitochondrion" evidence="1"/>
<protein>
    <submittedName>
        <fullName evidence="1">Orf4 protein</fullName>
    </submittedName>
</protein>
<keyword evidence="1" id="KW-0496">Mitochondrion</keyword>
<evidence type="ECO:0000313" key="1">
    <source>
        <dbReference type="EMBL" id="BAR94686.1"/>
    </source>
</evidence>
<reference evidence="1" key="1">
    <citation type="journal article" date="2015" name="PLoS ONE">
        <title>The Mitochondrial Genomes of a Myxozoan Genus Kudoa Are Extremely Divergent in Metazoa.</title>
        <authorList>
            <person name="Takeuchi F."/>
            <person name="Sekizuka T."/>
            <person name="Ogasawara Y."/>
            <person name="Yokoyama H."/>
            <person name="Kamikawa R."/>
            <person name="Inagaki Y."/>
            <person name="Nozaki T."/>
            <person name="Sugita-Konishi Y."/>
            <person name="Ohnishi T."/>
            <person name="Kuroda M."/>
        </authorList>
    </citation>
    <scope>NUCLEOTIDE SEQUENCE</scope>
    <source>
        <strain evidence="1">201204</strain>
    </source>
</reference>
<organism evidence="1">
    <name type="scientific">Kudoa septempunctata</name>
    <dbReference type="NCBI Taxonomy" id="751907"/>
    <lineage>
        <taxon>Eukaryota</taxon>
        <taxon>Metazoa</taxon>
        <taxon>Cnidaria</taxon>
        <taxon>Myxozoa</taxon>
        <taxon>Myxosporea</taxon>
        <taxon>Multivalvulida</taxon>
        <taxon>Kudoidae</taxon>
        <taxon>Kudoa</taxon>
    </lineage>
</organism>
<name>A0A0H5AY25_9CNID</name>